<gene>
    <name evidence="1" type="ORF">H2198_002803</name>
</gene>
<comment type="caution">
    <text evidence="1">The sequence shown here is derived from an EMBL/GenBank/DDBJ whole genome shotgun (WGS) entry which is preliminary data.</text>
</comment>
<reference evidence="1" key="1">
    <citation type="submission" date="2022-10" db="EMBL/GenBank/DDBJ databases">
        <title>Culturing micro-colonial fungi from biological soil crusts in the Mojave desert and describing Neophaeococcomyces mojavensis, and introducing the new genera and species Taxawa tesnikishii.</title>
        <authorList>
            <person name="Kurbessoian T."/>
            <person name="Stajich J.E."/>
        </authorList>
    </citation>
    <scope>NUCLEOTIDE SEQUENCE</scope>
    <source>
        <strain evidence="1">JES_112</strain>
    </source>
</reference>
<name>A0ACC3AE57_9EURO</name>
<accession>A0ACC3AE57</accession>
<sequence length="159" mass="17669">MTHDITKDTEIASKPNIGYNYWDTNLNLNIAIVKGLVKPHGRRKDGSYDAPVGLMLAIKNNLTQENHASSNLETIINAVGGTFIATARLHVYLCHQILPLRTHSSTNIDIRTATTTVTSHRTALKRTNHLDHVAILFLKVQEHQFAITITSPTNRNPNA</sequence>
<evidence type="ECO:0000313" key="1">
    <source>
        <dbReference type="EMBL" id="KAJ9660106.1"/>
    </source>
</evidence>
<keyword evidence="2" id="KW-1185">Reference proteome</keyword>
<proteinExistence type="predicted"/>
<organism evidence="1 2">
    <name type="scientific">Neophaeococcomyces mojaviensis</name>
    <dbReference type="NCBI Taxonomy" id="3383035"/>
    <lineage>
        <taxon>Eukaryota</taxon>
        <taxon>Fungi</taxon>
        <taxon>Dikarya</taxon>
        <taxon>Ascomycota</taxon>
        <taxon>Pezizomycotina</taxon>
        <taxon>Eurotiomycetes</taxon>
        <taxon>Chaetothyriomycetidae</taxon>
        <taxon>Chaetothyriales</taxon>
        <taxon>Chaetothyriales incertae sedis</taxon>
        <taxon>Neophaeococcomyces</taxon>
    </lineage>
</organism>
<evidence type="ECO:0000313" key="2">
    <source>
        <dbReference type="Proteomes" id="UP001172386"/>
    </source>
</evidence>
<dbReference type="EMBL" id="JAPDRQ010000034">
    <property type="protein sequence ID" value="KAJ9660106.1"/>
    <property type="molecule type" value="Genomic_DNA"/>
</dbReference>
<protein>
    <submittedName>
        <fullName evidence="1">Uncharacterized protein</fullName>
    </submittedName>
</protein>
<dbReference type="Proteomes" id="UP001172386">
    <property type="component" value="Unassembled WGS sequence"/>
</dbReference>